<evidence type="ECO:0000313" key="2">
    <source>
        <dbReference type="Proteomes" id="UP000662764"/>
    </source>
</evidence>
<dbReference type="AlphaFoldDB" id="A0ABD7CER1"/>
<dbReference type="EMBL" id="CP051511">
    <property type="protein sequence ID" value="QQX00227.1"/>
    <property type="molecule type" value="Genomic_DNA"/>
</dbReference>
<protein>
    <submittedName>
        <fullName evidence="1">Uncharacterized protein</fullName>
    </submittedName>
</protein>
<accession>A0ABD7CER1</accession>
<evidence type="ECO:0000313" key="1">
    <source>
        <dbReference type="EMBL" id="QQX00227.1"/>
    </source>
</evidence>
<organism evidence="1 2">
    <name type="scientific">Helicobacter pylori</name>
    <name type="common">Campylobacter pylori</name>
    <dbReference type="NCBI Taxonomy" id="210"/>
    <lineage>
        <taxon>Bacteria</taxon>
        <taxon>Pseudomonadati</taxon>
        <taxon>Campylobacterota</taxon>
        <taxon>Epsilonproteobacteria</taxon>
        <taxon>Campylobacterales</taxon>
        <taxon>Helicobacteraceae</taxon>
        <taxon>Helicobacter</taxon>
    </lineage>
</organism>
<reference evidence="1 2" key="1">
    <citation type="journal article" date="2020" name="Front. Microbiol.">
        <title>Identification of New Helicobacter pylori Subpopulations in Native Americans and Mestizos From Peru.</title>
        <authorList>
            <person name="Gutierrez-Escobar A.J."/>
            <person name="Velapatino B."/>
            <person name="Borda V."/>
            <person name="Rabkin C.S."/>
            <person name="Tarazona-Santos E."/>
            <person name="Cabrera L."/>
            <person name="Cok J."/>
            <person name="Hooper C.C."/>
            <person name="Jahuira-Arias H."/>
            <person name="Herrera P."/>
            <person name="Noureen M."/>
            <person name="Wang D."/>
            <person name="Romero-Gallo J."/>
            <person name="Tran B."/>
            <person name="Peek R.M. Jr"/>
            <person name="Berg D.E."/>
            <person name="Gilman R.H."/>
            <person name="Camargo M.C."/>
        </authorList>
    </citation>
    <scope>NUCLEOTIDE SEQUENCE [LARGE SCALE GENOMIC DNA]</scope>
    <source>
        <strain evidence="1 2">ASHA-006</strain>
    </source>
</reference>
<dbReference type="Proteomes" id="UP000662764">
    <property type="component" value="Chromosome"/>
</dbReference>
<proteinExistence type="predicted"/>
<gene>
    <name evidence="1" type="ORF">HGK51_03430</name>
</gene>
<sequence>MLANDFMVKELKNKELHGLLCSKLSKRVDRFGYRAIGVGVDKETNGVIVQLNKETIVRLNSKTALANDDNFMEGIFDEFNGLKANKEPQKLNSLY</sequence>
<name>A0ABD7CER1_HELPX</name>